<dbReference type="InterPro" id="IPR017850">
    <property type="entry name" value="Alkaline_phosphatase_core_sf"/>
</dbReference>
<feature type="transmembrane region" description="Helical" evidence="10">
    <location>
        <begin position="227"/>
        <end position="249"/>
    </location>
</feature>
<evidence type="ECO:0000256" key="1">
    <source>
        <dbReference type="ARBA" id="ARBA00004651"/>
    </source>
</evidence>
<dbReference type="Gene3D" id="3.40.720.10">
    <property type="entry name" value="Alkaline Phosphatase, subunit A"/>
    <property type="match status" value="1"/>
</dbReference>
<dbReference type="HOGENOM" id="CLU_013421_0_0_12"/>
<keyword evidence="2" id="KW-0813">Transport</keyword>
<evidence type="ECO:0000313" key="12">
    <source>
        <dbReference type="EMBL" id="AEF83629.1"/>
    </source>
</evidence>
<feature type="transmembrane region" description="Helical" evidence="10">
    <location>
        <begin position="366"/>
        <end position="385"/>
    </location>
</feature>
<feature type="transmembrane region" description="Helical" evidence="10">
    <location>
        <begin position="148"/>
        <end position="171"/>
    </location>
</feature>
<dbReference type="InterPro" id="IPR001708">
    <property type="entry name" value="YidC/ALB3/OXA1/COX18"/>
</dbReference>
<gene>
    <name evidence="12" type="ordered locus">TREPR_2404</name>
</gene>
<feature type="transmembrane region" description="Helical" evidence="10">
    <location>
        <begin position="105"/>
        <end position="127"/>
    </location>
</feature>
<dbReference type="InterPro" id="IPR047196">
    <property type="entry name" value="YidC_ALB_C"/>
</dbReference>
<protein>
    <submittedName>
        <fullName evidence="12">Inner membrane protein</fullName>
    </submittedName>
</protein>
<dbReference type="NCBIfam" id="TIGR03592">
    <property type="entry name" value="yidC_oxa1_cterm"/>
    <property type="match status" value="1"/>
</dbReference>
<feature type="transmembrane region" description="Helical" evidence="10">
    <location>
        <begin position="32"/>
        <end position="53"/>
    </location>
</feature>
<dbReference type="Proteomes" id="UP000009223">
    <property type="component" value="Chromosome"/>
</dbReference>
<dbReference type="STRING" id="545694.TREPR_2404"/>
<evidence type="ECO:0000256" key="6">
    <source>
        <dbReference type="ARBA" id="ARBA00022989"/>
    </source>
</evidence>
<keyword evidence="13" id="KW-1185">Reference proteome</keyword>
<reference evidence="12 13" key="2">
    <citation type="journal article" date="2011" name="ISME J.">
        <title>RNA-seq reveals cooperative metabolic interactions between two termite-gut spirochete species in co-culture.</title>
        <authorList>
            <person name="Rosenthal A.Z."/>
            <person name="Matson E.G."/>
            <person name="Eldar A."/>
            <person name="Leadbetter J.R."/>
        </authorList>
    </citation>
    <scope>NUCLEOTIDE SEQUENCE [LARGE SCALE GENOMIC DNA]</scope>
    <source>
        <strain evidence="13">ATCC BAA-887 / DSM 12427 / ZAS-2</strain>
    </source>
</reference>
<dbReference type="GO" id="GO:0051205">
    <property type="term" value="P:protein insertion into membrane"/>
    <property type="evidence" value="ECO:0007669"/>
    <property type="project" value="TreeGrafter"/>
</dbReference>
<feature type="transmembrane region" description="Helical" evidence="10">
    <location>
        <begin position="6"/>
        <end position="25"/>
    </location>
</feature>
<evidence type="ECO:0000256" key="2">
    <source>
        <dbReference type="ARBA" id="ARBA00022448"/>
    </source>
</evidence>
<feature type="transmembrane region" description="Helical" evidence="10">
    <location>
        <begin position="295"/>
        <end position="317"/>
    </location>
</feature>
<feature type="transmembrane region" description="Helical" evidence="10">
    <location>
        <begin position="183"/>
        <end position="206"/>
    </location>
</feature>
<dbReference type="InterPro" id="IPR028055">
    <property type="entry name" value="YidC/Oxa/ALB_C"/>
</dbReference>
<feature type="domain" description="Membrane insertase YidC/Oxa/ALB C-terminal" evidence="11">
    <location>
        <begin position="32"/>
        <end position="218"/>
    </location>
</feature>
<dbReference type="eggNOG" id="COG0706">
    <property type="taxonomic scope" value="Bacteria"/>
</dbReference>
<reference evidence="13" key="1">
    <citation type="submission" date="2009-12" db="EMBL/GenBank/DDBJ databases">
        <title>Complete sequence of Treponema primitia strain ZAS-2.</title>
        <authorList>
            <person name="Tetu S.G."/>
            <person name="Matson E."/>
            <person name="Ren Q."/>
            <person name="Seshadri R."/>
            <person name="Elbourne L."/>
            <person name="Hassan K.A."/>
            <person name="Durkin A."/>
            <person name="Radune D."/>
            <person name="Mohamoud Y."/>
            <person name="Shay R."/>
            <person name="Jin S."/>
            <person name="Zhang X."/>
            <person name="Lucey K."/>
            <person name="Ballor N.R."/>
            <person name="Ottesen E."/>
            <person name="Rosenthal R."/>
            <person name="Allen A."/>
            <person name="Leadbetter J.R."/>
            <person name="Paulsen I.T."/>
        </authorList>
    </citation>
    <scope>NUCLEOTIDE SEQUENCE [LARGE SCALE GENOMIC DNA]</scope>
    <source>
        <strain evidence="13">ATCC BAA-887 / DSM 12427 / ZAS-2</strain>
    </source>
</reference>
<name>F5YHH5_TREPZ</name>
<feature type="transmembrane region" description="Helical" evidence="10">
    <location>
        <begin position="405"/>
        <end position="429"/>
    </location>
</feature>
<evidence type="ECO:0000313" key="13">
    <source>
        <dbReference type="Proteomes" id="UP000009223"/>
    </source>
</evidence>
<feature type="transmembrane region" description="Helical" evidence="10">
    <location>
        <begin position="255"/>
        <end position="274"/>
    </location>
</feature>
<evidence type="ECO:0000256" key="8">
    <source>
        <dbReference type="ARBA" id="ARBA00023186"/>
    </source>
</evidence>
<dbReference type="RefSeq" id="WP_015707800.1">
    <property type="nucleotide sequence ID" value="NC_015578.1"/>
</dbReference>
<dbReference type="GO" id="GO:0032977">
    <property type="term" value="F:membrane insertase activity"/>
    <property type="evidence" value="ECO:0007669"/>
    <property type="project" value="InterPro"/>
</dbReference>
<keyword evidence="5" id="KW-0653">Protein transport</keyword>
<evidence type="ECO:0000256" key="7">
    <source>
        <dbReference type="ARBA" id="ARBA00023136"/>
    </source>
</evidence>
<dbReference type="eggNOG" id="COG3119">
    <property type="taxonomic scope" value="Bacteria"/>
</dbReference>
<accession>F5YHH5</accession>
<dbReference type="AlphaFoldDB" id="F5YHH5"/>
<dbReference type="SUPFAM" id="SSF53649">
    <property type="entry name" value="Alkaline phosphatase-like"/>
    <property type="match status" value="1"/>
</dbReference>
<evidence type="ECO:0000256" key="3">
    <source>
        <dbReference type="ARBA" id="ARBA00022475"/>
    </source>
</evidence>
<dbReference type="Pfam" id="PF02096">
    <property type="entry name" value="60KD_IMP"/>
    <property type="match status" value="1"/>
</dbReference>
<comment type="subcellular location">
    <subcellularLocation>
        <location evidence="1">Cell membrane</location>
        <topology evidence="1">Multi-pass membrane protein</topology>
    </subcellularLocation>
    <subcellularLocation>
        <location evidence="9">Membrane</location>
        <topology evidence="9">Multi-pass membrane protein</topology>
    </subcellularLocation>
</comment>
<dbReference type="PANTHER" id="PTHR12428:SF65">
    <property type="entry name" value="CYTOCHROME C OXIDASE ASSEMBLY PROTEIN COX18, MITOCHONDRIAL"/>
    <property type="match status" value="1"/>
</dbReference>
<keyword evidence="4 9" id="KW-0812">Transmembrane</keyword>
<dbReference type="GO" id="GO:0015031">
    <property type="term" value="P:protein transport"/>
    <property type="evidence" value="ECO:0007669"/>
    <property type="project" value="UniProtKB-KW"/>
</dbReference>
<sequence length="897" mass="102777">MLNILYTIIIFPIIQLIELCYLFVYRIFDNHGISLLGVSLTVSICTLPLYLIAEKHQHAESEIQKRMKPKIDKIKKVFKGDERFMVLSTYYRQNHYHPVYSMRNVFGLLIQIPFFIAAYSYISHLAYIQNVSFLFIKDLGKPDNIITVSGIAINIMPIIMTIINCISGTVYAKRSAKNERIQLYAMSLIFLFLLYNSPAGLVLYWTMNNIFSLLKHCLSHKKNIKLLIYRFICLCIVPLIIYILFFHTGLLHKRIFSALLCSVFYFIPSILKILEYIKKNIESVQIKNTSSVYNDITFILTCTILFLLAGLVIPSLLIISSVQEFCFLESYNSPLPFLLTTMTQSAGIFLFWPICIYYLSNKKSKIILTSLLLIACIIAVINTFIFPGNYGAMNNMVIFFMTFEISLISSIINAAVILFVSLIILLLLIYNNKKIIYSIQAVFLISLIGFGIINIFRIYSDYMDFSNHRTIVPINNEVVPVYQFSQEGKNVLLIMLDRAISGYLPYIFQEKPELKKSFSGFTWYPNCVSFGSITLFGSPPVFGGYEYTPLEMQKRNTESLVEKHNQAILLLPKIFSEKNFKVTVTDPSFANYSWTPDLSIFDKYPDIHAENIIGKYSDYWKSKNENKETISVAAVLKKNLIRFSFFKISPLFFRIFIYDHGKWLANSETIYMSNSLIDNYSALDILPELTSINDSKNYFNMMINDTTHYPSFLQLPDYKPSTFISTLGTGPFAEEDDYHVNASSVIALGKWFDFLQENKIYNNTRIIIVSDHGYGIFSKFPNNITLPNGDCVQLYNPLLLVKDFDSTGEDITIDNSFMTNADSGLLAINGIIDSPVNPFTLVPLKSNKADGAFISTSGLFNIGNHGKYKFNIKKDEWLYVHDNIFDSKNWAAVQIQP</sequence>
<dbReference type="EMBL" id="CP001843">
    <property type="protein sequence ID" value="AEF83629.1"/>
    <property type="molecule type" value="Genomic_DNA"/>
</dbReference>
<feature type="transmembrane region" description="Helical" evidence="10">
    <location>
        <begin position="441"/>
        <end position="459"/>
    </location>
</feature>
<dbReference type="PANTHER" id="PTHR12428">
    <property type="entry name" value="OXA1"/>
    <property type="match status" value="1"/>
</dbReference>
<dbReference type="CDD" id="cd20070">
    <property type="entry name" value="5TM_YidC_Alb3"/>
    <property type="match status" value="1"/>
</dbReference>
<dbReference type="OrthoDB" id="354737at2"/>
<evidence type="ECO:0000259" key="11">
    <source>
        <dbReference type="Pfam" id="PF02096"/>
    </source>
</evidence>
<dbReference type="GO" id="GO:0005886">
    <property type="term" value="C:plasma membrane"/>
    <property type="evidence" value="ECO:0007669"/>
    <property type="project" value="UniProtKB-SubCell"/>
</dbReference>
<evidence type="ECO:0000256" key="10">
    <source>
        <dbReference type="SAM" id="Phobius"/>
    </source>
</evidence>
<comment type="similarity">
    <text evidence="9">Belongs to the OXA1/ALB3/YidC family.</text>
</comment>
<keyword evidence="7 10" id="KW-0472">Membrane</keyword>
<keyword evidence="8" id="KW-0143">Chaperone</keyword>
<proteinExistence type="inferred from homology"/>
<feature type="transmembrane region" description="Helical" evidence="10">
    <location>
        <begin position="337"/>
        <end position="359"/>
    </location>
</feature>
<keyword evidence="3" id="KW-1003">Cell membrane</keyword>
<keyword evidence="6 10" id="KW-1133">Transmembrane helix</keyword>
<organism evidence="12 13">
    <name type="scientific">Treponema primitia (strain ATCC BAA-887 / DSM 12427 / ZAS-2)</name>
    <dbReference type="NCBI Taxonomy" id="545694"/>
    <lineage>
        <taxon>Bacteria</taxon>
        <taxon>Pseudomonadati</taxon>
        <taxon>Spirochaetota</taxon>
        <taxon>Spirochaetia</taxon>
        <taxon>Spirochaetales</taxon>
        <taxon>Treponemataceae</taxon>
        <taxon>Treponema</taxon>
    </lineage>
</organism>
<evidence type="ECO:0000256" key="5">
    <source>
        <dbReference type="ARBA" id="ARBA00022927"/>
    </source>
</evidence>
<evidence type="ECO:0000256" key="4">
    <source>
        <dbReference type="ARBA" id="ARBA00022692"/>
    </source>
</evidence>
<evidence type="ECO:0000256" key="9">
    <source>
        <dbReference type="RuleBase" id="RU003945"/>
    </source>
</evidence>
<dbReference type="KEGG" id="tpi:TREPR_2404"/>